<keyword evidence="1" id="KW-1133">Transmembrane helix</keyword>
<evidence type="ECO:0000313" key="3">
    <source>
        <dbReference type="Proteomes" id="UP001500909"/>
    </source>
</evidence>
<keyword evidence="1" id="KW-0812">Transmembrane</keyword>
<comment type="caution">
    <text evidence="2">The sequence shown here is derived from an EMBL/GenBank/DDBJ whole genome shotgun (WGS) entry which is preliminary data.</text>
</comment>
<feature type="transmembrane region" description="Helical" evidence="1">
    <location>
        <begin position="41"/>
        <end position="62"/>
    </location>
</feature>
<sequence>MTTTDSSTDVAAVRRRNRLIYRKQLTGPEAGKQTGTVPTPLALTVMVAPAVVVVGAVCIVYPRTAAILGVVAALALGVLLLLSPVFLVSRLRERRALYAGAHTAAAALPAGVTSYPVAFGRTEDAVPDTEPAVWDCGPGRSGAAGLTASALHLRGPADAALDIALTDILGAVHSAPAPWLGEGSLDLHLHSGEAIELCTPRHKHLAAALASAGVRVLRA</sequence>
<dbReference type="Proteomes" id="UP001500909">
    <property type="component" value="Unassembled WGS sequence"/>
</dbReference>
<dbReference type="EMBL" id="BAAABY010000009">
    <property type="protein sequence ID" value="GAA0451501.1"/>
    <property type="molecule type" value="Genomic_DNA"/>
</dbReference>
<gene>
    <name evidence="2" type="ORF">GCM10010361_14490</name>
</gene>
<dbReference type="RefSeq" id="WP_346093883.1">
    <property type="nucleotide sequence ID" value="NZ_BAAABY010000009.1"/>
</dbReference>
<feature type="transmembrane region" description="Helical" evidence="1">
    <location>
        <begin position="68"/>
        <end position="88"/>
    </location>
</feature>
<organism evidence="2 3">
    <name type="scientific">Streptomyces olivaceiscleroticus</name>
    <dbReference type="NCBI Taxonomy" id="68245"/>
    <lineage>
        <taxon>Bacteria</taxon>
        <taxon>Bacillati</taxon>
        <taxon>Actinomycetota</taxon>
        <taxon>Actinomycetes</taxon>
        <taxon>Kitasatosporales</taxon>
        <taxon>Streptomycetaceae</taxon>
        <taxon>Streptomyces</taxon>
    </lineage>
</organism>
<evidence type="ECO:0000256" key="1">
    <source>
        <dbReference type="SAM" id="Phobius"/>
    </source>
</evidence>
<evidence type="ECO:0008006" key="4">
    <source>
        <dbReference type="Google" id="ProtNLM"/>
    </source>
</evidence>
<keyword evidence="1" id="KW-0472">Membrane</keyword>
<accession>A0ABN0ZL24</accession>
<reference evidence="2 3" key="1">
    <citation type="journal article" date="2019" name="Int. J. Syst. Evol. Microbiol.">
        <title>The Global Catalogue of Microorganisms (GCM) 10K type strain sequencing project: providing services to taxonomists for standard genome sequencing and annotation.</title>
        <authorList>
            <consortium name="The Broad Institute Genomics Platform"/>
            <consortium name="The Broad Institute Genome Sequencing Center for Infectious Disease"/>
            <person name="Wu L."/>
            <person name="Ma J."/>
        </authorList>
    </citation>
    <scope>NUCLEOTIDE SEQUENCE [LARGE SCALE GENOMIC DNA]</scope>
    <source>
        <strain evidence="2 3">JCM 4805</strain>
    </source>
</reference>
<evidence type="ECO:0000313" key="2">
    <source>
        <dbReference type="EMBL" id="GAA0451501.1"/>
    </source>
</evidence>
<protein>
    <recommendedName>
        <fullName evidence="4">Type VII secretion protein EccE</fullName>
    </recommendedName>
</protein>
<keyword evidence="3" id="KW-1185">Reference proteome</keyword>
<name>A0ABN0ZL24_9ACTN</name>
<proteinExistence type="predicted"/>